<dbReference type="GO" id="GO:0005886">
    <property type="term" value="C:plasma membrane"/>
    <property type="evidence" value="ECO:0007669"/>
    <property type="project" value="UniProtKB-SubCell"/>
</dbReference>
<feature type="transmembrane region" description="Helical" evidence="6">
    <location>
        <begin position="110"/>
        <end position="133"/>
    </location>
</feature>
<dbReference type="EMBL" id="PDET01000015">
    <property type="protein sequence ID" value="PRD13841.1"/>
    <property type="molecule type" value="Genomic_DNA"/>
</dbReference>
<dbReference type="RefSeq" id="WP_105594316.1">
    <property type="nucleotide sequence ID" value="NZ_PDET01000015.1"/>
</dbReference>
<evidence type="ECO:0000256" key="4">
    <source>
        <dbReference type="ARBA" id="ARBA00022989"/>
    </source>
</evidence>
<dbReference type="Pfam" id="PF00482">
    <property type="entry name" value="T2SSF"/>
    <property type="match status" value="1"/>
</dbReference>
<organism evidence="8 9">
    <name type="scientific">Pantoea coffeiphila</name>
    <dbReference type="NCBI Taxonomy" id="1465635"/>
    <lineage>
        <taxon>Bacteria</taxon>
        <taxon>Pseudomonadati</taxon>
        <taxon>Pseudomonadota</taxon>
        <taxon>Gammaproteobacteria</taxon>
        <taxon>Enterobacterales</taxon>
        <taxon>Erwiniaceae</taxon>
        <taxon>Pantoea</taxon>
    </lineage>
</organism>
<keyword evidence="2" id="KW-1003">Cell membrane</keyword>
<comment type="subcellular location">
    <subcellularLocation>
        <location evidence="1">Cell membrane</location>
        <topology evidence="1">Multi-pass membrane protein</topology>
    </subcellularLocation>
</comment>
<keyword evidence="9" id="KW-1185">Reference proteome</keyword>
<feature type="domain" description="Type II secretion system protein GspF" evidence="7">
    <location>
        <begin position="181"/>
        <end position="308"/>
    </location>
</feature>
<feature type="transmembrane region" description="Helical" evidence="6">
    <location>
        <begin position="294"/>
        <end position="317"/>
    </location>
</feature>
<keyword evidence="3 6" id="KW-0812">Transmembrane</keyword>
<evidence type="ECO:0000256" key="2">
    <source>
        <dbReference type="ARBA" id="ARBA00022475"/>
    </source>
</evidence>
<dbReference type="InterPro" id="IPR018076">
    <property type="entry name" value="T2SS_GspF_dom"/>
</dbReference>
<evidence type="ECO:0000256" key="5">
    <source>
        <dbReference type="ARBA" id="ARBA00023136"/>
    </source>
</evidence>
<comment type="caution">
    <text evidence="8">The sequence shown here is derived from an EMBL/GenBank/DDBJ whole genome shotgun (WGS) entry which is preliminary data.</text>
</comment>
<reference evidence="8 9" key="1">
    <citation type="submission" date="2017-10" db="EMBL/GenBank/DDBJ databases">
        <title>Draft genome of two endophytic bacteria isolated from 'guarana' Paullinia cupana (Mart.) Ducke.</title>
        <authorList>
            <person name="Siqueira K.A."/>
            <person name="Liotti R.G."/>
            <person name="Mendes T.A."/>
            <person name="Soares M.A."/>
        </authorList>
    </citation>
    <scope>NUCLEOTIDE SEQUENCE [LARGE SCALE GENOMIC DNA]</scope>
    <source>
        <strain evidence="8 9">342</strain>
    </source>
</reference>
<evidence type="ECO:0000256" key="3">
    <source>
        <dbReference type="ARBA" id="ARBA00022692"/>
    </source>
</evidence>
<keyword evidence="5 6" id="KW-0472">Membrane</keyword>
<gene>
    <name evidence="8" type="ORF">CQW29_19030</name>
</gene>
<dbReference type="Proteomes" id="UP000239181">
    <property type="component" value="Unassembled WGS sequence"/>
</dbReference>
<keyword evidence="4 6" id="KW-1133">Transmembrane helix</keyword>
<dbReference type="PANTHER" id="PTHR35007">
    <property type="entry name" value="INTEGRAL MEMBRANE PROTEIN-RELATED"/>
    <property type="match status" value="1"/>
</dbReference>
<accession>A0A2S9I7T4</accession>
<dbReference type="OrthoDB" id="9810662at2"/>
<feature type="transmembrane region" description="Helical" evidence="6">
    <location>
        <begin position="139"/>
        <end position="162"/>
    </location>
</feature>
<dbReference type="AlphaFoldDB" id="A0A2S9I7T4"/>
<evidence type="ECO:0000259" key="7">
    <source>
        <dbReference type="Pfam" id="PF00482"/>
    </source>
</evidence>
<evidence type="ECO:0000256" key="1">
    <source>
        <dbReference type="ARBA" id="ARBA00004651"/>
    </source>
</evidence>
<evidence type="ECO:0000313" key="9">
    <source>
        <dbReference type="Proteomes" id="UP000239181"/>
    </source>
</evidence>
<evidence type="ECO:0000256" key="6">
    <source>
        <dbReference type="SAM" id="Phobius"/>
    </source>
</evidence>
<feature type="transmembrane region" description="Helical" evidence="6">
    <location>
        <begin position="7"/>
        <end position="24"/>
    </location>
</feature>
<dbReference type="PANTHER" id="PTHR35007:SF2">
    <property type="entry name" value="PILUS ASSEMBLE PROTEIN"/>
    <property type="match status" value="1"/>
</dbReference>
<sequence>MSHNPDSMLWLALLLIVAGLWLLLRSRRSGALQRLQARLAPHIGGGDAEQGGTADELSILRNQGAALSPQLEKVLLPVASFGERMAGSDRDRQQLRRLLDLAGFRRVETLGWLLSGKLAFGVALGLLLNIGALPAGDRFSLTGLAAMLIGFFVGGLLPEFWLKMRAAGRGEKLARAVPDALDLMVVCAEAGLPIGRVLQVVSKELGLSAPEMADELRYTAAELQILADRNTALYHLAERTRVAEIESMVATLLQAERYGTPLSQALRTIADESRKTLLLTLEEKAGKLPAQLSVPLMALILPPIIAIMAAPALLRVIRLLAQ</sequence>
<protein>
    <submittedName>
        <fullName evidence="8">Pilus assembly protein</fullName>
    </submittedName>
</protein>
<evidence type="ECO:0000313" key="8">
    <source>
        <dbReference type="EMBL" id="PRD13841.1"/>
    </source>
</evidence>
<name>A0A2S9I7T4_9GAMM</name>
<proteinExistence type="predicted"/>